<organism evidence="1">
    <name type="scientific">human gut metagenome</name>
    <dbReference type="NCBI Taxonomy" id="408170"/>
    <lineage>
        <taxon>unclassified sequences</taxon>
        <taxon>metagenomes</taxon>
        <taxon>organismal metagenomes</taxon>
    </lineage>
</organism>
<protein>
    <submittedName>
        <fullName evidence="1">Uncharacterized protein</fullName>
    </submittedName>
</protein>
<evidence type="ECO:0000313" key="1">
    <source>
        <dbReference type="EMBL" id="ETJ35140.1"/>
    </source>
</evidence>
<proteinExistence type="predicted"/>
<comment type="caution">
    <text evidence="1">The sequence shown here is derived from an EMBL/GenBank/DDBJ whole genome shotgun (WGS) entry which is preliminary data.</text>
</comment>
<name>W1Y0C9_9ZZZZ</name>
<reference evidence="1" key="1">
    <citation type="submission" date="2013-12" db="EMBL/GenBank/DDBJ databases">
        <title>A Varibaculum cambriense genome reconstructed from a premature infant gut community with otherwise low bacterial novelty that shifts toward anaerobic metabolism during the third week of life.</title>
        <authorList>
            <person name="Brown C.T."/>
            <person name="Sharon I."/>
            <person name="Thomas B.C."/>
            <person name="Castelle C.J."/>
            <person name="Morowitz M.J."/>
            <person name="Banfield J.F."/>
        </authorList>
    </citation>
    <scope>NUCLEOTIDE SEQUENCE</scope>
</reference>
<dbReference type="EMBL" id="AZMM01010460">
    <property type="protein sequence ID" value="ETJ35140.1"/>
    <property type="molecule type" value="Genomic_DNA"/>
</dbReference>
<gene>
    <name evidence="1" type="ORF">Q604_UNBC10460G0002</name>
</gene>
<sequence length="22" mass="2800">MKIFDKYFDEHDLDKTSQYNDF</sequence>
<feature type="non-terminal residue" evidence="1">
    <location>
        <position position="22"/>
    </location>
</feature>
<dbReference type="AlphaFoldDB" id="W1Y0C9"/>
<accession>W1Y0C9</accession>